<dbReference type="EMBL" id="CACRSP010000004">
    <property type="protein sequence ID" value="VYT00394.1"/>
    <property type="molecule type" value="Genomic_DNA"/>
</dbReference>
<dbReference type="RefSeq" id="WP_129879743.1">
    <property type="nucleotide sequence ID" value="NZ_CACRSP010000004.1"/>
</dbReference>
<dbReference type="EMBL" id="WDPD01000001">
    <property type="protein sequence ID" value="KAB7462282.1"/>
    <property type="molecule type" value="Genomic_DNA"/>
</dbReference>
<protein>
    <submittedName>
        <fullName evidence="2">Uncharacterized protein</fullName>
    </submittedName>
</protein>
<evidence type="ECO:0000313" key="2">
    <source>
        <dbReference type="EMBL" id="VYT00394.1"/>
    </source>
</evidence>
<organism evidence="2">
    <name type="scientific">Bifidobacterium dentium</name>
    <dbReference type="NCBI Taxonomy" id="1689"/>
    <lineage>
        <taxon>Bacteria</taxon>
        <taxon>Bacillati</taxon>
        <taxon>Actinomycetota</taxon>
        <taxon>Actinomycetes</taxon>
        <taxon>Bifidobacteriales</taxon>
        <taxon>Bifidobacteriaceae</taxon>
        <taxon>Bifidobacterium</taxon>
    </lineage>
</organism>
<reference evidence="2" key="2">
    <citation type="submission" date="2019-11" db="EMBL/GenBank/DDBJ databases">
        <authorList>
            <person name="Feng L."/>
        </authorList>
    </citation>
    <scope>NUCLEOTIDE SEQUENCE</scope>
    <source>
        <strain evidence="2">BdentiumLFYP24</strain>
    </source>
</reference>
<dbReference type="Proteomes" id="UP000429211">
    <property type="component" value="Unassembled WGS sequence"/>
</dbReference>
<evidence type="ECO:0000313" key="1">
    <source>
        <dbReference type="EMBL" id="KAB7462282.1"/>
    </source>
</evidence>
<reference evidence="1 3" key="1">
    <citation type="journal article" date="2019" name="Nat. Med.">
        <title>A library of human gut bacterial isolates paired with longitudinal multiomics data enables mechanistic microbiome research.</title>
        <authorList>
            <person name="Poyet M."/>
            <person name="Groussin M."/>
            <person name="Gibbons S.M."/>
            <person name="Avila-Pacheco J."/>
            <person name="Jiang X."/>
            <person name="Kearney S.M."/>
            <person name="Perrotta A.R."/>
            <person name="Berdy B."/>
            <person name="Zhao S."/>
            <person name="Lieberman T.D."/>
            <person name="Swanson P.K."/>
            <person name="Smith M."/>
            <person name="Roesemann S."/>
            <person name="Alexander J.E."/>
            <person name="Rich S.A."/>
            <person name="Livny J."/>
            <person name="Vlamakis H."/>
            <person name="Clish C."/>
            <person name="Bullock K."/>
            <person name="Deik A."/>
            <person name="Scott J."/>
            <person name="Pierce K.A."/>
            <person name="Xavier R.J."/>
            <person name="Alm E.J."/>
        </authorList>
    </citation>
    <scope>NUCLEOTIDE SEQUENCE [LARGE SCALE GENOMIC DNA]</scope>
    <source>
        <strain evidence="1 3">BIOML-A2</strain>
    </source>
</reference>
<gene>
    <name evidence="2" type="ORF">BDLFYP24_01817</name>
    <name evidence="1" type="ORF">GBB04_00355</name>
</gene>
<accession>A0A6N2T3K7</accession>
<proteinExistence type="predicted"/>
<name>A0A6N2T3K7_9BIFI</name>
<sequence length="144" mass="16194">MPSGAAGNQMRAKYAPINRGTIRYGNDHDSRHHIQPETWSARTGIDLDRLLHEERAYISRMRHATPARTVRSGERQVYETLVSLYVDGRTPSAYAASQRLHMGQHKVQKIVEGLKMRGLLVDAGTGRGGFLPTDEIPDWDEGTR</sequence>
<dbReference type="AlphaFoldDB" id="A0A6N2T3K7"/>
<evidence type="ECO:0000313" key="3">
    <source>
        <dbReference type="Proteomes" id="UP000429211"/>
    </source>
</evidence>